<dbReference type="Proteomes" id="UP000245946">
    <property type="component" value="Unassembled WGS sequence"/>
</dbReference>
<dbReference type="GeneID" id="37272697"/>
<feature type="compositionally biased region" description="Polar residues" evidence="1">
    <location>
        <begin position="153"/>
        <end position="169"/>
    </location>
</feature>
<accession>A0A316ZC54</accession>
<dbReference type="RefSeq" id="XP_025599388.1">
    <property type="nucleotide sequence ID" value="XM_025745153.1"/>
</dbReference>
<feature type="region of interest" description="Disordered" evidence="1">
    <location>
        <begin position="534"/>
        <end position="564"/>
    </location>
</feature>
<gene>
    <name evidence="2" type="ORF">FA09DRAFT_359716</name>
</gene>
<feature type="compositionally biased region" description="Basic and acidic residues" evidence="1">
    <location>
        <begin position="411"/>
        <end position="420"/>
    </location>
</feature>
<organism evidence="2 3">
    <name type="scientific">Tilletiopsis washingtonensis</name>
    <dbReference type="NCBI Taxonomy" id="58919"/>
    <lineage>
        <taxon>Eukaryota</taxon>
        <taxon>Fungi</taxon>
        <taxon>Dikarya</taxon>
        <taxon>Basidiomycota</taxon>
        <taxon>Ustilaginomycotina</taxon>
        <taxon>Exobasidiomycetes</taxon>
        <taxon>Entylomatales</taxon>
        <taxon>Entylomatales incertae sedis</taxon>
        <taxon>Tilletiopsis</taxon>
    </lineage>
</organism>
<name>A0A316ZC54_9BASI</name>
<feature type="region of interest" description="Disordered" evidence="1">
    <location>
        <begin position="349"/>
        <end position="389"/>
    </location>
</feature>
<evidence type="ECO:0000256" key="1">
    <source>
        <dbReference type="SAM" id="MobiDB-lite"/>
    </source>
</evidence>
<feature type="region of interest" description="Disordered" evidence="1">
    <location>
        <begin position="1"/>
        <end position="38"/>
    </location>
</feature>
<feature type="region of interest" description="Disordered" evidence="1">
    <location>
        <begin position="66"/>
        <end position="118"/>
    </location>
</feature>
<reference evidence="2 3" key="1">
    <citation type="journal article" date="2018" name="Mol. Biol. Evol.">
        <title>Broad Genomic Sampling Reveals a Smut Pathogenic Ancestry of the Fungal Clade Ustilaginomycotina.</title>
        <authorList>
            <person name="Kijpornyongpan T."/>
            <person name="Mondo S.J."/>
            <person name="Barry K."/>
            <person name="Sandor L."/>
            <person name="Lee J."/>
            <person name="Lipzen A."/>
            <person name="Pangilinan J."/>
            <person name="LaButti K."/>
            <person name="Hainaut M."/>
            <person name="Henrissat B."/>
            <person name="Grigoriev I.V."/>
            <person name="Spatafora J.W."/>
            <person name="Aime M.C."/>
        </authorList>
    </citation>
    <scope>NUCLEOTIDE SEQUENCE [LARGE SCALE GENOMIC DNA]</scope>
    <source>
        <strain evidence="2 3">MCA 4186</strain>
    </source>
</reference>
<sequence>MDYSTMFAHDGAASPDASDASPSGSRVAQSPNWELRDEDDEEIALLTIGDLASYGIVVESPGGVSAISSAAASPVATRSGLYDSDEEMPEATAVSSPAVSRSAILARGPRREASSESSSSSADYSAFLLFHRLSLEALDVSTSTDSRDVSRTELSSDLSYVSTVPTSAGGSDDENEPDKEEVAPRRNTILPSIKIVASSPWPAHATSSFTPQMVPACSEPVDSDEEECDVCERPQSRCPNYACLLQGLEMLQSDVFAGESSEPPTPASPVDEAMATPPATALPERTSSEACVSAMLGSTRCTHGLPAGRDCGDPTCEGCGAIFFNATPGSDASSSGEAVLDFLAATSAPSTAAATTSAAPRPSRKRSSASAGIELAASTSDKTVKGERDAALAARRDEWISRMRGQTRFYGSEKRKESRRSAPSAPSLLHSGPTGGVNLKHGELDAVVIAAPRTLAAARGPVLRSVQPKAPRAPLPQLHPVSFLPGATMSDLFAGDAVQPTPKSASLLYETKVYHRACATPCPEPPLARFALHKPAQQRSSPSEAEKAALARKKKPTSVLRLLR</sequence>
<keyword evidence="3" id="KW-1185">Reference proteome</keyword>
<evidence type="ECO:0000313" key="2">
    <source>
        <dbReference type="EMBL" id="PWN99109.1"/>
    </source>
</evidence>
<feature type="compositionally biased region" description="Low complexity" evidence="1">
    <location>
        <begin position="10"/>
        <end position="25"/>
    </location>
</feature>
<dbReference type="AlphaFoldDB" id="A0A316ZC54"/>
<feature type="region of interest" description="Disordered" evidence="1">
    <location>
        <begin position="141"/>
        <end position="186"/>
    </location>
</feature>
<feature type="compositionally biased region" description="Low complexity" evidence="1">
    <location>
        <begin position="349"/>
        <end position="361"/>
    </location>
</feature>
<evidence type="ECO:0000313" key="3">
    <source>
        <dbReference type="Proteomes" id="UP000245946"/>
    </source>
</evidence>
<proteinExistence type="predicted"/>
<feature type="region of interest" description="Disordered" evidence="1">
    <location>
        <begin position="407"/>
        <end position="437"/>
    </location>
</feature>
<dbReference type="EMBL" id="KZ819289">
    <property type="protein sequence ID" value="PWN99109.1"/>
    <property type="molecule type" value="Genomic_DNA"/>
</dbReference>
<feature type="compositionally biased region" description="Low complexity" evidence="1">
    <location>
        <begin position="66"/>
        <end position="76"/>
    </location>
</feature>
<protein>
    <submittedName>
        <fullName evidence="2">Uncharacterized protein</fullName>
    </submittedName>
</protein>